<dbReference type="InterPro" id="IPR011989">
    <property type="entry name" value="ARM-like"/>
</dbReference>
<dbReference type="GO" id="GO:0061630">
    <property type="term" value="F:ubiquitin protein ligase activity"/>
    <property type="evidence" value="ECO:0007669"/>
    <property type="project" value="UniProtKB-EC"/>
</dbReference>
<keyword evidence="8" id="KW-0808">Transferase</keyword>
<dbReference type="RefSeq" id="XP_005851012.1">
    <property type="nucleotide sequence ID" value="XM_005850950.1"/>
</dbReference>
<evidence type="ECO:0000256" key="6">
    <source>
        <dbReference type="ARBA" id="ARBA00017157"/>
    </source>
</evidence>
<evidence type="ECO:0000256" key="12">
    <source>
        <dbReference type="ARBA" id="ARBA00022786"/>
    </source>
</evidence>
<protein>
    <recommendedName>
        <fullName evidence="6">E3 ubiquitin-protein ligase listerin</fullName>
        <ecNumber evidence="5">2.3.2.27</ecNumber>
    </recommendedName>
</protein>
<dbReference type="STRING" id="554065.E1Z6D1"/>
<dbReference type="InterPro" id="IPR039804">
    <property type="entry name" value="RING-CH-C4HC3_LTN1"/>
</dbReference>
<dbReference type="PANTHER" id="PTHR12389">
    <property type="entry name" value="ZINC FINGER PROTEIN 294"/>
    <property type="match status" value="1"/>
</dbReference>
<dbReference type="InParanoid" id="E1Z6D1"/>
<dbReference type="Pfam" id="PF22999">
    <property type="entry name" value="LTN1_E3_ligase_6th"/>
    <property type="match status" value="1"/>
</dbReference>
<comment type="catalytic activity">
    <reaction evidence="1">
        <text>S-ubiquitinyl-[E2 ubiquitin-conjugating enzyme]-L-cysteine + [acceptor protein]-L-lysine = [E2 ubiquitin-conjugating enzyme]-L-cysteine + N(6)-ubiquitinyl-[acceptor protein]-L-lysine.</text>
        <dbReference type="EC" id="2.3.2.27"/>
    </reaction>
</comment>
<feature type="compositionally biased region" description="Low complexity" evidence="15">
    <location>
        <begin position="638"/>
        <end position="653"/>
    </location>
</feature>
<dbReference type="FunFam" id="3.30.40.10:FF:000038">
    <property type="entry name" value="E3 ubiquitin-protein ligase listerin"/>
    <property type="match status" value="1"/>
</dbReference>
<accession>E1Z6D1</accession>
<dbReference type="GO" id="GO:0016567">
    <property type="term" value="P:protein ubiquitination"/>
    <property type="evidence" value="ECO:0007669"/>
    <property type="project" value="UniProtKB-UniPathway"/>
</dbReference>
<dbReference type="PROSITE" id="PS50089">
    <property type="entry name" value="ZF_RING_2"/>
    <property type="match status" value="1"/>
</dbReference>
<dbReference type="InterPro" id="IPR054477">
    <property type="entry name" value="LTN1_E3_ligase_6th"/>
</dbReference>
<dbReference type="GO" id="GO:0008270">
    <property type="term" value="F:zinc ion binding"/>
    <property type="evidence" value="ECO:0007669"/>
    <property type="project" value="UniProtKB-KW"/>
</dbReference>
<evidence type="ECO:0000256" key="9">
    <source>
        <dbReference type="ARBA" id="ARBA00022723"/>
    </source>
</evidence>
<dbReference type="OrthoDB" id="6108at2759"/>
<keyword evidence="18" id="KW-1185">Reference proteome</keyword>
<dbReference type="InterPro" id="IPR039795">
    <property type="entry name" value="LTN1/Rkr1"/>
</dbReference>
<gene>
    <name evidence="17" type="ORF">CHLNCDRAFT_140854</name>
</gene>
<dbReference type="InterPro" id="IPR013083">
    <property type="entry name" value="Znf_RING/FYVE/PHD"/>
</dbReference>
<evidence type="ECO:0000256" key="15">
    <source>
        <dbReference type="SAM" id="MobiDB-lite"/>
    </source>
</evidence>
<feature type="region of interest" description="Disordered" evidence="15">
    <location>
        <begin position="1297"/>
        <end position="1316"/>
    </location>
</feature>
<evidence type="ECO:0000256" key="11">
    <source>
        <dbReference type="ARBA" id="ARBA00022771"/>
    </source>
</evidence>
<keyword evidence="10" id="KW-0677">Repeat</keyword>
<dbReference type="GO" id="GO:1990116">
    <property type="term" value="P:ribosome-associated ubiquitin-dependent protein catabolic process"/>
    <property type="evidence" value="ECO:0007669"/>
    <property type="project" value="InterPro"/>
</dbReference>
<evidence type="ECO:0000256" key="8">
    <source>
        <dbReference type="ARBA" id="ARBA00022679"/>
    </source>
</evidence>
<keyword evidence="9" id="KW-0479">Metal-binding</keyword>
<evidence type="ECO:0000259" key="16">
    <source>
        <dbReference type="PROSITE" id="PS50089"/>
    </source>
</evidence>
<keyword evidence="11 14" id="KW-0863">Zinc-finger</keyword>
<dbReference type="KEGG" id="cvr:CHLNCDRAFT_140854"/>
<evidence type="ECO:0000256" key="10">
    <source>
        <dbReference type="ARBA" id="ARBA00022737"/>
    </source>
</evidence>
<dbReference type="Gene3D" id="1.25.10.10">
    <property type="entry name" value="Leucine-rich Repeat Variant"/>
    <property type="match status" value="1"/>
</dbReference>
<proteinExistence type="inferred from homology"/>
<feature type="region of interest" description="Disordered" evidence="15">
    <location>
        <begin position="638"/>
        <end position="672"/>
    </location>
</feature>
<dbReference type="eggNOG" id="KOG0803">
    <property type="taxonomic scope" value="Eukaryota"/>
</dbReference>
<evidence type="ECO:0000313" key="18">
    <source>
        <dbReference type="Proteomes" id="UP000008141"/>
    </source>
</evidence>
<dbReference type="EMBL" id="GL433837">
    <property type="protein sequence ID" value="EFN58910.1"/>
    <property type="molecule type" value="Genomic_DNA"/>
</dbReference>
<comment type="similarity">
    <text evidence="4">Belongs to the LTN1 family.</text>
</comment>
<dbReference type="Pfam" id="PF23009">
    <property type="entry name" value="UBC_like"/>
    <property type="match status" value="1"/>
</dbReference>
<dbReference type="SUPFAM" id="SSF48371">
    <property type="entry name" value="ARM repeat"/>
    <property type="match status" value="1"/>
</dbReference>
<dbReference type="SUPFAM" id="SSF57850">
    <property type="entry name" value="RING/U-box"/>
    <property type="match status" value="1"/>
</dbReference>
<dbReference type="OMA" id="HARRTCC"/>
<comment type="pathway">
    <text evidence="3">Protein modification; protein ubiquitination.</text>
</comment>
<feature type="compositionally biased region" description="Low complexity" evidence="15">
    <location>
        <begin position="1781"/>
        <end position="1798"/>
    </location>
</feature>
<evidence type="ECO:0000256" key="4">
    <source>
        <dbReference type="ARBA" id="ARBA00007997"/>
    </source>
</evidence>
<feature type="region of interest" description="Disordered" evidence="15">
    <location>
        <begin position="1765"/>
        <end position="1802"/>
    </location>
</feature>
<feature type="region of interest" description="Disordered" evidence="15">
    <location>
        <begin position="1822"/>
        <end position="1842"/>
    </location>
</feature>
<dbReference type="GO" id="GO:1990112">
    <property type="term" value="C:RQC complex"/>
    <property type="evidence" value="ECO:0007669"/>
    <property type="project" value="InterPro"/>
</dbReference>
<dbReference type="InterPro" id="IPR054476">
    <property type="entry name" value="Ltn1_N"/>
</dbReference>
<dbReference type="GO" id="GO:0072344">
    <property type="term" value="P:rescue of stalled ribosome"/>
    <property type="evidence" value="ECO:0007669"/>
    <property type="project" value="TreeGrafter"/>
</dbReference>
<dbReference type="CDD" id="cd16491">
    <property type="entry name" value="RING-CH-C4HC3_LTN1"/>
    <property type="match status" value="1"/>
</dbReference>
<dbReference type="Gene3D" id="3.30.40.10">
    <property type="entry name" value="Zinc/RING finger domain, C3HC4 (zinc finger)"/>
    <property type="match status" value="1"/>
</dbReference>
<dbReference type="GO" id="GO:0005829">
    <property type="term" value="C:cytosol"/>
    <property type="evidence" value="ECO:0007669"/>
    <property type="project" value="UniProtKB-SubCell"/>
</dbReference>
<dbReference type="UniPathway" id="UPA00143"/>
<dbReference type="FunCoup" id="E1Z6D1">
    <property type="interactions" value="1853"/>
</dbReference>
<dbReference type="InterPro" id="IPR001841">
    <property type="entry name" value="Znf_RING"/>
</dbReference>
<keyword evidence="7" id="KW-0963">Cytoplasm</keyword>
<sequence>MGKGDRNFSGSTPPAPGGFSFGAKYVSTVQAAVGSAGCSGGSGGGAGASDAAVRGAAIIPADLDGELAQQLQKLSKRDATTKLKALQALKALVKEKPAVDVQAALPSWAYLFSRLVLDNNRGVRAEACHVTAAMAAAVGRGIAPLLKSLLPSWWLAQHDGYTEAAAAARAAFAAAFPTAAKQRDAVLYCRAEVRTGWVIELLAGGDPADLLVLQLLGDNLASTPQSLGDAKKESVEELQDRQERVLAASCSALAALLDLAAPPASAAEQAAAPAAAEQELLDGIRAELDLPAFYKTALQSKAAPVRRAAYGLVAAAAERAPARLLAGGAAHTAPAVLGALADKEAGNHEAMWGMLLAYARALPDSWRHISMQARPALLLLKSFLPRLWAFLRHSCYGSATGSYPALLPLVSLLPQEALGPRPTFFVSLLESIWQGLASLAAGALGGRLARQAAAAAYQDCLLYALLKADSLAAVGGDGSTAGSTSPGQQYSSEVLQAALSQALMPAVTAASAGAAAVAPEAEAVLTGAVARLGQPAASASSGQRLEALLQLVGSSLASALQDSLSGGGGSEPFDRCAALVAALEKAAGMSAGAVVGAAVAQPLVALLLPEVRSGTAPPAASSLLAALLKSFPQHAAAEAAGTPPASEGAACGPGESGEGQPPPSSSAAGVSDEVASLRLHQSASFTIESVLRRLCDEQQPEAAAASCDLLLSCLPQVHHPLRKLADVLLQLLERQQASTAALLLEHLVSGQHPELAVAACRSAELDRVSAMLAGSGGPSLAIQEAAVPRLLALLLAGDGRSSLLSEAAQAALLEHLVQVLQTAQAELEQAGGEAADVAAAAAAAAVLQALQAALLSPALDARCSSQVLGLRLQLLATAFRLLLHDAATEAEAAAAEGGSQYGAASFVDESDAESVELPQQPGAAAVAAQQLWQQPEAIAGVLGSAAAEQRGAFVTSVQHAVESVLLWHGSPAAALAAAEAAGPLLAVLGSSSELQQQLLQALVGQPQQQEDAASSSSSSKAHAYSEAEALFLAAVGAAAGFDSLLPPSNPGSAAHAAVSILAALQADPAAARQQQEQLLDYVAGAVAGTLLQRTLQVAAATASSPGHAAVLCALLRAATGGGSTSLAAAARFFASAAGEGAQLPMSPALLRQLLPVVAPVFRCSTLLLQQSALPTLSQQLCRLSNAADPVALLEDGSEQQAAAVDLLLSAVACFPCTTGAEAAAQLPAPGAATAAGQETSSASSTSTTSSYAKGDKVWYRQQDGGWLEAEVTAVDTSVQPPSYGVKFDGAAYRETEASRLRPRQPGAAPPPSAVPAAAAAERQAAGASALPPAGSCTAEEQAALVQLLQHQARGAKGAAAAARLEAAAGAARASAEPTPPAVAAAVAALLHAAVAYASQQLSQQQWGLLLEQLRAAFGQCAAALSAAAGQVAATVCAAAAEIAVGADMQSPAVALQFFRRLKLRGVLERSAKAQAEAARVTASLEAQLVALDELLLPLLMPTLQAYTRAAAVAGTCRSLSERDWQAAEAAVCSDALQLFVTAGSIAAAAGVSGAAAADELAGWMCGRRGEEGAATAAQSAAAWQLLSQHVASTLRAADRAFLLAAVDRANGGMDSTGVDALGSLLALSLSGIPPPSMAAAAFSAILQHTELTASLTAAEGVDEDQLMEEQRQQGAAAAGGSGDGADAAALLEQVGVRPELAAAVAGGGAGAGFFTGWALLLAHVLAAPAESHGRRLLVQAVKDAHALVPALLDALVPLLPLDAASSSRRESSGGTPGARRAVAAPTTSGTATPSSSSGSDGGGGGFAAQLLAVGPYPVDGGAGSSDGAGRLDAEPSGAAGEQQQRRQRFAVLLYSAVLQALPASARLWFADLRDRGTAGAVERYTSAAVSGELLSAEFAAVTQAASAFGKFDKFSVRANSTSREVIAVMEVEDGHLLELAVKLPASMPLRLPELECRRKVGVSEGRLRKWLLSISAFLRMQNGSVAEAISLWKRNVDKEFEGQEECLICYSIVQHTSGQLPRLSCRTCRKRFHGGCLYKWFKSSGKSTCPHCQSPW</sequence>
<evidence type="ECO:0000256" key="1">
    <source>
        <dbReference type="ARBA" id="ARBA00000900"/>
    </source>
</evidence>
<dbReference type="Proteomes" id="UP000008141">
    <property type="component" value="Unassembled WGS sequence"/>
</dbReference>
<dbReference type="Pfam" id="PF22958">
    <property type="entry name" value="Ltn1_1st"/>
    <property type="match status" value="2"/>
</dbReference>
<evidence type="ECO:0000256" key="3">
    <source>
        <dbReference type="ARBA" id="ARBA00004906"/>
    </source>
</evidence>
<evidence type="ECO:0000313" key="17">
    <source>
        <dbReference type="EMBL" id="EFN58910.1"/>
    </source>
</evidence>
<comment type="subcellular location">
    <subcellularLocation>
        <location evidence="2">Cytoplasm</location>
        <location evidence="2">Cytosol</location>
    </subcellularLocation>
</comment>
<feature type="domain" description="RING-type" evidence="16">
    <location>
        <begin position="2006"/>
        <end position="2053"/>
    </location>
</feature>
<organism evidence="18">
    <name type="scientific">Chlorella variabilis</name>
    <name type="common">Green alga</name>
    <dbReference type="NCBI Taxonomy" id="554065"/>
    <lineage>
        <taxon>Eukaryota</taxon>
        <taxon>Viridiplantae</taxon>
        <taxon>Chlorophyta</taxon>
        <taxon>core chlorophytes</taxon>
        <taxon>Trebouxiophyceae</taxon>
        <taxon>Chlorellales</taxon>
        <taxon>Chlorellaceae</taxon>
        <taxon>Chlorella clade</taxon>
        <taxon>Chlorella</taxon>
    </lineage>
</organism>
<dbReference type="GeneID" id="17358375"/>
<reference evidence="17 18" key="1">
    <citation type="journal article" date="2010" name="Plant Cell">
        <title>The Chlorella variabilis NC64A genome reveals adaptation to photosymbiosis, coevolution with viruses, and cryptic sex.</title>
        <authorList>
            <person name="Blanc G."/>
            <person name="Duncan G."/>
            <person name="Agarkova I."/>
            <person name="Borodovsky M."/>
            <person name="Gurnon J."/>
            <person name="Kuo A."/>
            <person name="Lindquist E."/>
            <person name="Lucas S."/>
            <person name="Pangilinan J."/>
            <person name="Polle J."/>
            <person name="Salamov A."/>
            <person name="Terry A."/>
            <person name="Yamada T."/>
            <person name="Dunigan D.D."/>
            <person name="Grigoriev I.V."/>
            <person name="Claverie J.M."/>
            <person name="Van Etten J.L."/>
        </authorList>
    </citation>
    <scope>NUCLEOTIDE SEQUENCE [LARGE SCALE GENOMIC DNA]</scope>
    <source>
        <strain evidence="17 18">NC64A</strain>
    </source>
</reference>
<dbReference type="PANTHER" id="PTHR12389:SF0">
    <property type="entry name" value="E3 UBIQUITIN-PROTEIN LIGASE LISTERIN"/>
    <property type="match status" value="1"/>
</dbReference>
<name>E1Z6D1_CHLVA</name>
<dbReference type="InterPro" id="IPR054478">
    <property type="entry name" value="LTN1_UBC"/>
</dbReference>
<evidence type="ECO:0000256" key="14">
    <source>
        <dbReference type="PROSITE-ProRule" id="PRU00175"/>
    </source>
</evidence>
<evidence type="ECO:0000256" key="13">
    <source>
        <dbReference type="ARBA" id="ARBA00022833"/>
    </source>
</evidence>
<dbReference type="GO" id="GO:0043023">
    <property type="term" value="F:ribosomal large subunit binding"/>
    <property type="evidence" value="ECO:0007669"/>
    <property type="project" value="TreeGrafter"/>
</dbReference>
<dbReference type="EC" id="2.3.2.27" evidence="5"/>
<dbReference type="InterPro" id="IPR016024">
    <property type="entry name" value="ARM-type_fold"/>
</dbReference>
<keyword evidence="12" id="KW-0833">Ubl conjugation pathway</keyword>
<evidence type="ECO:0000256" key="5">
    <source>
        <dbReference type="ARBA" id="ARBA00012483"/>
    </source>
</evidence>
<evidence type="ECO:0000256" key="2">
    <source>
        <dbReference type="ARBA" id="ARBA00004514"/>
    </source>
</evidence>
<evidence type="ECO:0000256" key="7">
    <source>
        <dbReference type="ARBA" id="ARBA00022490"/>
    </source>
</evidence>
<keyword evidence="13" id="KW-0862">Zinc</keyword>